<dbReference type="SMART" id="SM00248">
    <property type="entry name" value="ANK"/>
    <property type="match status" value="4"/>
</dbReference>
<organism evidence="4 5">
    <name type="scientific">Aspergillus ruber (strain CBS 135680)</name>
    <dbReference type="NCBI Taxonomy" id="1388766"/>
    <lineage>
        <taxon>Eukaryota</taxon>
        <taxon>Fungi</taxon>
        <taxon>Dikarya</taxon>
        <taxon>Ascomycota</taxon>
        <taxon>Pezizomycotina</taxon>
        <taxon>Eurotiomycetes</taxon>
        <taxon>Eurotiomycetidae</taxon>
        <taxon>Eurotiales</taxon>
        <taxon>Aspergillaceae</taxon>
        <taxon>Aspergillus</taxon>
        <taxon>Aspergillus subgen. Aspergillus</taxon>
    </lineage>
</organism>
<dbReference type="HOGENOM" id="CLU_813744_0_0_1"/>
<sequence length="341" mass="37726">MAQIYILLILSDVTTLSQYITKYTQAALAPGKVEYYDPFWVAVAHGSTDALHMLLEQYTANIAQTEPLDKRGFMVLDVAYRYVQLATARFLLDSQPLLGIVDARNRRGEAAILATAASLACLSCESCDYDYFSERIACGEELMHLLLDRGASARDAIIPRRGGGDGQPLHTVLGWAVCRSSYGLVKRLLDEGTDVHRRKQYMNGYIQALLDHLDNIVDRVARDSTGRLPPQWVAAGPTLGSVDGESIDTSLLDFLIAQGANTTTTDKDGNTTLHTMPRNLRQVKAAQFLLNGEADISATSCDGNTPIHEAMRGTLRPRETRERKKGNVMMADRIRVQDEMF</sequence>
<dbReference type="GeneID" id="63702403"/>
<keyword evidence="3" id="KW-0732">Signal</keyword>
<proteinExistence type="predicted"/>
<keyword evidence="1" id="KW-0677">Repeat</keyword>
<feature type="signal peptide" evidence="3">
    <location>
        <begin position="1"/>
        <end position="17"/>
    </location>
</feature>
<dbReference type="RefSeq" id="XP_040634542.1">
    <property type="nucleotide sequence ID" value="XM_040787279.1"/>
</dbReference>
<protein>
    <submittedName>
        <fullName evidence="4">Ankyrin</fullName>
    </submittedName>
</protein>
<keyword evidence="5" id="KW-1185">Reference proteome</keyword>
<dbReference type="InterPro" id="IPR036770">
    <property type="entry name" value="Ankyrin_rpt-contain_sf"/>
</dbReference>
<evidence type="ECO:0000313" key="4">
    <source>
        <dbReference type="EMBL" id="EYE90852.1"/>
    </source>
</evidence>
<evidence type="ECO:0000256" key="3">
    <source>
        <dbReference type="SAM" id="SignalP"/>
    </source>
</evidence>
<dbReference type="AlphaFoldDB" id="A0A017S1M1"/>
<evidence type="ECO:0000256" key="2">
    <source>
        <dbReference type="ARBA" id="ARBA00023043"/>
    </source>
</evidence>
<evidence type="ECO:0000313" key="5">
    <source>
        <dbReference type="Proteomes" id="UP000019804"/>
    </source>
</evidence>
<dbReference type="STRING" id="1388766.A0A017S1M1"/>
<dbReference type="Proteomes" id="UP000019804">
    <property type="component" value="Unassembled WGS sequence"/>
</dbReference>
<name>A0A017S1M1_ASPRC</name>
<accession>A0A017S1M1</accession>
<keyword evidence="2" id="KW-0040">ANK repeat</keyword>
<feature type="chain" id="PRO_5001495721" evidence="3">
    <location>
        <begin position="18"/>
        <end position="341"/>
    </location>
</feature>
<reference evidence="5" key="1">
    <citation type="journal article" date="2014" name="Nat. Commun.">
        <title>Genomic adaptations of the halophilic Dead Sea filamentous fungus Eurotium rubrum.</title>
        <authorList>
            <person name="Kis-Papo T."/>
            <person name="Weig A.R."/>
            <person name="Riley R."/>
            <person name="Persoh D."/>
            <person name="Salamov A."/>
            <person name="Sun H."/>
            <person name="Lipzen A."/>
            <person name="Wasser S.P."/>
            <person name="Rambold G."/>
            <person name="Grigoriev I.V."/>
            <person name="Nevo E."/>
        </authorList>
    </citation>
    <scope>NUCLEOTIDE SEQUENCE [LARGE SCALE GENOMIC DNA]</scope>
    <source>
        <strain evidence="5">CBS 135680</strain>
    </source>
</reference>
<dbReference type="OrthoDB" id="823504at2759"/>
<dbReference type="Gene3D" id="1.25.40.20">
    <property type="entry name" value="Ankyrin repeat-containing domain"/>
    <property type="match status" value="1"/>
</dbReference>
<evidence type="ECO:0000256" key="1">
    <source>
        <dbReference type="ARBA" id="ARBA00022737"/>
    </source>
</evidence>
<dbReference type="InterPro" id="IPR002110">
    <property type="entry name" value="Ankyrin_rpt"/>
</dbReference>
<dbReference type="EMBL" id="KK088452">
    <property type="protein sequence ID" value="EYE90852.1"/>
    <property type="molecule type" value="Genomic_DNA"/>
</dbReference>
<gene>
    <name evidence="4" type="ORF">EURHEDRAFT_534070</name>
</gene>
<dbReference type="PANTHER" id="PTHR24178">
    <property type="entry name" value="MOLTING PROTEIN MLT-4"/>
    <property type="match status" value="1"/>
</dbReference>
<dbReference type="SUPFAM" id="SSF48403">
    <property type="entry name" value="Ankyrin repeat"/>
    <property type="match status" value="1"/>
</dbReference>